<name>A0ABN7W441_GIGMA</name>
<comment type="caution">
    <text evidence="3">The sequence shown here is derived from an EMBL/GenBank/DDBJ whole genome shotgun (WGS) entry which is preliminary data.</text>
</comment>
<organism evidence="3 4">
    <name type="scientific">Gigaspora margarita</name>
    <dbReference type="NCBI Taxonomy" id="4874"/>
    <lineage>
        <taxon>Eukaryota</taxon>
        <taxon>Fungi</taxon>
        <taxon>Fungi incertae sedis</taxon>
        <taxon>Mucoromycota</taxon>
        <taxon>Glomeromycotina</taxon>
        <taxon>Glomeromycetes</taxon>
        <taxon>Diversisporales</taxon>
        <taxon>Gigasporaceae</taxon>
        <taxon>Gigaspora</taxon>
    </lineage>
</organism>
<evidence type="ECO:0000313" key="4">
    <source>
        <dbReference type="Proteomes" id="UP000789901"/>
    </source>
</evidence>
<evidence type="ECO:0000256" key="1">
    <source>
        <dbReference type="SAM" id="MobiDB-lite"/>
    </source>
</evidence>
<feature type="transmembrane region" description="Helical" evidence="2">
    <location>
        <begin position="228"/>
        <end position="249"/>
    </location>
</feature>
<feature type="transmembrane region" description="Helical" evidence="2">
    <location>
        <begin position="194"/>
        <end position="216"/>
    </location>
</feature>
<feature type="region of interest" description="Disordered" evidence="1">
    <location>
        <begin position="136"/>
        <end position="156"/>
    </location>
</feature>
<sequence>MSEQKKDKLYIFNDILSEETNKDLNSIKKELNKSLNLRKEPIEKKEPTEKKQVVELQVNTEQNKKKQVVELQTEQNKDIQETIKKKQVVELQVKTEQNKDIQVNEKQIIELQVNEKQIIELQVNEKQVIELQVNEEQNKDKQNEDEQVNEKQDIEEQDKDDNFLEIRKQRSRYYLWKLYQEYEQMRLNQRYRTINFIVNIIISLASIILGFFFWAIDHDPNIRNVIDFGKISLSFGGLGVITNIIGFLAKFMIKRNDDQKSDGNKNDNKNDNGKFILDRFEIEDHYLLWLDNLNTSDHCYLVYFNRRLLDSNFLKPDIEHNLRHSLYWLGEVYFILQIFIVWYDICEALSWNVKFRESKTTFRESKTKSSYNFFFRILENLWKNFMKPVIINFREKMLFKKMINGLYIESKFPLYLFESKGSTDPKKIFDPKEIFDFKKFDDILYLTNLNMLFRILSGAKKDSLQIELEETKNE</sequence>
<accession>A0ABN7W441</accession>
<dbReference type="EMBL" id="CAJVQB010030656">
    <property type="protein sequence ID" value="CAG8815859.1"/>
    <property type="molecule type" value="Genomic_DNA"/>
</dbReference>
<evidence type="ECO:0000256" key="2">
    <source>
        <dbReference type="SAM" id="Phobius"/>
    </source>
</evidence>
<dbReference type="Proteomes" id="UP000789901">
    <property type="component" value="Unassembled WGS sequence"/>
</dbReference>
<keyword evidence="2" id="KW-0472">Membrane</keyword>
<evidence type="ECO:0000313" key="3">
    <source>
        <dbReference type="EMBL" id="CAG8815859.1"/>
    </source>
</evidence>
<proteinExistence type="predicted"/>
<gene>
    <name evidence="3" type="ORF">GMARGA_LOCUS26392</name>
</gene>
<keyword evidence="2" id="KW-0812">Transmembrane</keyword>
<protein>
    <submittedName>
        <fullName evidence="3">35314_t:CDS:1</fullName>
    </submittedName>
</protein>
<keyword evidence="2" id="KW-1133">Transmembrane helix</keyword>
<reference evidence="3 4" key="1">
    <citation type="submission" date="2021-06" db="EMBL/GenBank/DDBJ databases">
        <authorList>
            <person name="Kallberg Y."/>
            <person name="Tangrot J."/>
            <person name="Rosling A."/>
        </authorList>
    </citation>
    <scope>NUCLEOTIDE SEQUENCE [LARGE SCALE GENOMIC DNA]</scope>
    <source>
        <strain evidence="3 4">120-4 pot B 10/14</strain>
    </source>
</reference>
<keyword evidence="4" id="KW-1185">Reference proteome</keyword>